<feature type="region of interest" description="Disordered" evidence="3">
    <location>
        <begin position="665"/>
        <end position="729"/>
    </location>
</feature>
<dbReference type="PROSITE" id="PS00463">
    <property type="entry name" value="ZN2_CY6_FUNGAL_1"/>
    <property type="match status" value="1"/>
</dbReference>
<protein>
    <recommendedName>
        <fullName evidence="4">Zn(2)-C6 fungal-type domain-containing protein</fullName>
    </recommendedName>
</protein>
<evidence type="ECO:0000313" key="6">
    <source>
        <dbReference type="Proteomes" id="UP000054007"/>
    </source>
</evidence>
<feature type="region of interest" description="Disordered" evidence="3">
    <location>
        <begin position="1"/>
        <end position="28"/>
    </location>
</feature>
<evidence type="ECO:0000256" key="1">
    <source>
        <dbReference type="ARBA" id="ARBA00022723"/>
    </source>
</evidence>
<keyword evidence="6" id="KW-1185">Reference proteome</keyword>
<organism evidence="5 6">
    <name type="scientific">Cylindrobasidium torrendii FP15055 ss-10</name>
    <dbReference type="NCBI Taxonomy" id="1314674"/>
    <lineage>
        <taxon>Eukaryota</taxon>
        <taxon>Fungi</taxon>
        <taxon>Dikarya</taxon>
        <taxon>Basidiomycota</taxon>
        <taxon>Agaricomycotina</taxon>
        <taxon>Agaricomycetes</taxon>
        <taxon>Agaricomycetidae</taxon>
        <taxon>Agaricales</taxon>
        <taxon>Marasmiineae</taxon>
        <taxon>Physalacriaceae</taxon>
        <taxon>Cylindrobasidium</taxon>
    </lineage>
</organism>
<dbReference type="PROSITE" id="PS50048">
    <property type="entry name" value="ZN2_CY6_FUNGAL_2"/>
    <property type="match status" value="1"/>
</dbReference>
<dbReference type="AlphaFoldDB" id="A0A0D7BCB2"/>
<dbReference type="CDD" id="cd00067">
    <property type="entry name" value="GAL4"/>
    <property type="match status" value="1"/>
</dbReference>
<dbReference type="Proteomes" id="UP000054007">
    <property type="component" value="Unassembled WGS sequence"/>
</dbReference>
<accession>A0A0D7BCB2</accession>
<evidence type="ECO:0000313" key="5">
    <source>
        <dbReference type="EMBL" id="KIY67880.1"/>
    </source>
</evidence>
<dbReference type="SMART" id="SM00906">
    <property type="entry name" value="Fungal_trans"/>
    <property type="match status" value="1"/>
</dbReference>
<gene>
    <name evidence="5" type="ORF">CYLTODRAFT_279122</name>
</gene>
<dbReference type="GO" id="GO:0000981">
    <property type="term" value="F:DNA-binding transcription factor activity, RNA polymerase II-specific"/>
    <property type="evidence" value="ECO:0007669"/>
    <property type="project" value="InterPro"/>
</dbReference>
<name>A0A0D7BCB2_9AGAR</name>
<evidence type="ECO:0000256" key="2">
    <source>
        <dbReference type="ARBA" id="ARBA00023242"/>
    </source>
</evidence>
<dbReference type="GO" id="GO:0006351">
    <property type="term" value="P:DNA-templated transcription"/>
    <property type="evidence" value="ECO:0007669"/>
    <property type="project" value="InterPro"/>
</dbReference>
<evidence type="ECO:0000256" key="3">
    <source>
        <dbReference type="SAM" id="MobiDB-lite"/>
    </source>
</evidence>
<reference evidence="5 6" key="1">
    <citation type="journal article" date="2015" name="Fungal Genet. Biol.">
        <title>Evolution of novel wood decay mechanisms in Agaricales revealed by the genome sequences of Fistulina hepatica and Cylindrobasidium torrendii.</title>
        <authorList>
            <person name="Floudas D."/>
            <person name="Held B.W."/>
            <person name="Riley R."/>
            <person name="Nagy L.G."/>
            <person name="Koehler G."/>
            <person name="Ransdell A.S."/>
            <person name="Younus H."/>
            <person name="Chow J."/>
            <person name="Chiniquy J."/>
            <person name="Lipzen A."/>
            <person name="Tritt A."/>
            <person name="Sun H."/>
            <person name="Haridas S."/>
            <person name="LaButti K."/>
            <person name="Ohm R.A."/>
            <person name="Kues U."/>
            <person name="Blanchette R.A."/>
            <person name="Grigoriev I.V."/>
            <person name="Minto R.E."/>
            <person name="Hibbett D.S."/>
        </authorList>
    </citation>
    <scope>NUCLEOTIDE SEQUENCE [LARGE SCALE GENOMIC DNA]</scope>
    <source>
        <strain evidence="5 6">FP15055 ss-10</strain>
    </source>
</reference>
<dbReference type="InterPro" id="IPR050987">
    <property type="entry name" value="AtrR-like"/>
</dbReference>
<dbReference type="PANTHER" id="PTHR46910">
    <property type="entry name" value="TRANSCRIPTION FACTOR PDR1"/>
    <property type="match status" value="1"/>
</dbReference>
<feature type="region of interest" description="Disordered" evidence="3">
    <location>
        <begin position="807"/>
        <end position="827"/>
    </location>
</feature>
<dbReference type="PANTHER" id="PTHR46910:SF38">
    <property type="entry name" value="ZN(2)-C6 FUNGAL-TYPE DOMAIN-CONTAINING PROTEIN"/>
    <property type="match status" value="1"/>
</dbReference>
<keyword evidence="2" id="KW-0539">Nucleus</keyword>
<dbReference type="GO" id="GO:0003677">
    <property type="term" value="F:DNA binding"/>
    <property type="evidence" value="ECO:0007669"/>
    <property type="project" value="InterPro"/>
</dbReference>
<dbReference type="STRING" id="1314674.A0A0D7BCB2"/>
<feature type="domain" description="Zn(2)-C6 fungal-type" evidence="4">
    <location>
        <begin position="28"/>
        <end position="60"/>
    </location>
</feature>
<dbReference type="InterPro" id="IPR007219">
    <property type="entry name" value="XnlR_reg_dom"/>
</dbReference>
<evidence type="ECO:0000259" key="4">
    <source>
        <dbReference type="PROSITE" id="PS50048"/>
    </source>
</evidence>
<dbReference type="Pfam" id="PF00172">
    <property type="entry name" value="Zn_clus"/>
    <property type="match status" value="1"/>
</dbReference>
<proteinExistence type="predicted"/>
<dbReference type="Pfam" id="PF04082">
    <property type="entry name" value="Fungal_trans"/>
    <property type="match status" value="1"/>
</dbReference>
<sequence>MSDDSEQEYGTYDNDGGPRQKRRKASRACDMCRKKKIKCEGQVAGKKCTSCTNQGYTCTYQQPVQKRTASYPKSYVDGLEKRVRKMENIFRKLTGGEGELSMELLNILEADPSMLRTPHVSTDPAPNSTLGFTTMFARSFPHAPSEPLSGLGTEDESEDEMHEQLNRLHIRSQECQVMPEPPFIGKSTALALMYGSLSQRGGATEKEYDAILSRLRDRFWSKSSELDDPQPLRIDYTFPEPDLMHSLVELYFDNLNPYIPIFHRPTFERLLHEGTMQTDRNFAATLLCVCAVGARFSKDPRVCLQDVDNSESSAGWVWFRQVYREGQRPTKSVSVYELQKHALLGIYLQGTMTSELAWTVFGAGVRLGLDAGAHRKAKPLDTRTRPERELWKRAFWCLVWLDRFMSTGLGRSCAIQDEEIDVEYPAVCDDEYWHTDDPKDAFVQPQGKPSKMAYFILCLELSQMTAFCMRTLYSLNKTRALLSLDNQGWMQHLVTELDSAMNRWVDSIPEHLRWDPHRQDDVFFNQSVVTYSFYYHLQILVHRPFIIPSKRTSAEGPGAFASLAVCTNAARVTSHIMDCLLRRKSQVMNVLPTCALPVFCSALVLLLNVWSGKRSGMTLSAKNEMQDIQRCINALRSIEDRWMHAGRLCDILEGLTHAATLYMPSTPQNKRHRNSDSLKPPSAASSPPSSGVPSPASFEMHTASMSRVHRPSSSQSSSSSHGHPMPLTDFTLPTGHDLCDMEQMRMFTMNHYPGKPDYQAMFLEQMSAAGSQQSTSTMPPAQMNDQLPGPGLAMGPGYVPSWHPGSMDQTTPQQHWAQPGYTQQPQFSTGTAPDLMDDSAIFGLWPVGINVDDWSRYMPDNMPGPSNHS</sequence>
<dbReference type="InterPro" id="IPR001138">
    <property type="entry name" value="Zn2Cys6_DnaBD"/>
</dbReference>
<dbReference type="EMBL" id="KN880515">
    <property type="protein sequence ID" value="KIY67880.1"/>
    <property type="molecule type" value="Genomic_DNA"/>
</dbReference>
<dbReference type="SUPFAM" id="SSF57701">
    <property type="entry name" value="Zn2/Cys6 DNA-binding domain"/>
    <property type="match status" value="1"/>
</dbReference>
<dbReference type="CDD" id="cd12148">
    <property type="entry name" value="fungal_TF_MHR"/>
    <property type="match status" value="1"/>
</dbReference>
<keyword evidence="1" id="KW-0479">Metal-binding</keyword>
<dbReference type="OrthoDB" id="4456959at2759"/>
<feature type="compositionally biased region" description="Low complexity" evidence="3">
    <location>
        <begin position="677"/>
        <end position="697"/>
    </location>
</feature>
<dbReference type="GO" id="GO:0008270">
    <property type="term" value="F:zinc ion binding"/>
    <property type="evidence" value="ECO:0007669"/>
    <property type="project" value="InterPro"/>
</dbReference>
<dbReference type="InterPro" id="IPR036864">
    <property type="entry name" value="Zn2-C6_fun-type_DNA-bd_sf"/>
</dbReference>
<dbReference type="Gene3D" id="4.10.240.10">
    <property type="entry name" value="Zn(2)-C6 fungal-type DNA-binding domain"/>
    <property type="match status" value="1"/>
</dbReference>
<dbReference type="SMART" id="SM00066">
    <property type="entry name" value="GAL4"/>
    <property type="match status" value="1"/>
</dbReference>